<evidence type="ECO:0000256" key="1">
    <source>
        <dbReference type="SAM" id="MobiDB-lite"/>
    </source>
</evidence>
<gene>
    <name evidence="2" type="ORF">Bca52824_033071</name>
</gene>
<proteinExistence type="predicted"/>
<dbReference type="AlphaFoldDB" id="A0A8X7SFC4"/>
<reference evidence="2 3" key="1">
    <citation type="submission" date="2020-02" db="EMBL/GenBank/DDBJ databases">
        <authorList>
            <person name="Ma Q."/>
            <person name="Huang Y."/>
            <person name="Song X."/>
            <person name="Pei D."/>
        </authorList>
    </citation>
    <scope>NUCLEOTIDE SEQUENCE [LARGE SCALE GENOMIC DNA]</scope>
    <source>
        <strain evidence="2">Sxm20200214</strain>
        <tissue evidence="2">Leaf</tissue>
    </source>
</reference>
<comment type="caution">
    <text evidence="2">The sequence shown here is derived from an EMBL/GenBank/DDBJ whole genome shotgun (WGS) entry which is preliminary data.</text>
</comment>
<evidence type="ECO:0000313" key="3">
    <source>
        <dbReference type="Proteomes" id="UP000886595"/>
    </source>
</evidence>
<dbReference type="Proteomes" id="UP000886595">
    <property type="component" value="Unassembled WGS sequence"/>
</dbReference>
<name>A0A8X7SFC4_BRACI</name>
<sequence>MSLFTRKQQKLLKKAREMSGTLDLSALLKGKLQLLKKSSTAGSPAKLSKADASSKELGTARPSCRCLSSCCRTGEEEVSKEKREKECSLKGKEGSKGRVPSWRRIFGGLAGGEEKENEEVA</sequence>
<keyword evidence="3" id="KW-1185">Reference proteome</keyword>
<evidence type="ECO:0000313" key="2">
    <source>
        <dbReference type="EMBL" id="KAG2304420.1"/>
    </source>
</evidence>
<organism evidence="2 3">
    <name type="scientific">Brassica carinata</name>
    <name type="common">Ethiopian mustard</name>
    <name type="synonym">Abyssinian cabbage</name>
    <dbReference type="NCBI Taxonomy" id="52824"/>
    <lineage>
        <taxon>Eukaryota</taxon>
        <taxon>Viridiplantae</taxon>
        <taxon>Streptophyta</taxon>
        <taxon>Embryophyta</taxon>
        <taxon>Tracheophyta</taxon>
        <taxon>Spermatophyta</taxon>
        <taxon>Magnoliopsida</taxon>
        <taxon>eudicotyledons</taxon>
        <taxon>Gunneridae</taxon>
        <taxon>Pentapetalae</taxon>
        <taxon>rosids</taxon>
        <taxon>malvids</taxon>
        <taxon>Brassicales</taxon>
        <taxon>Brassicaceae</taxon>
        <taxon>Brassiceae</taxon>
        <taxon>Brassica</taxon>
    </lineage>
</organism>
<feature type="region of interest" description="Disordered" evidence="1">
    <location>
        <begin position="38"/>
        <end position="61"/>
    </location>
</feature>
<dbReference type="EMBL" id="JAAMPC010000007">
    <property type="protein sequence ID" value="KAG2304420.1"/>
    <property type="molecule type" value="Genomic_DNA"/>
</dbReference>
<accession>A0A8X7SFC4</accession>
<protein>
    <submittedName>
        <fullName evidence="2">Uncharacterized protein</fullName>
    </submittedName>
</protein>